<keyword evidence="3" id="KW-1185">Reference proteome</keyword>
<evidence type="ECO:0000256" key="1">
    <source>
        <dbReference type="SAM" id="MobiDB-lite"/>
    </source>
</evidence>
<feature type="compositionally biased region" description="Low complexity" evidence="1">
    <location>
        <begin position="117"/>
        <end position="142"/>
    </location>
</feature>
<comment type="caution">
    <text evidence="2">The sequence shown here is derived from an EMBL/GenBank/DDBJ whole genome shotgun (WGS) entry which is preliminary data.</text>
</comment>
<protein>
    <submittedName>
        <fullName evidence="2">Uncharacterized protein</fullName>
    </submittedName>
</protein>
<evidence type="ECO:0000313" key="2">
    <source>
        <dbReference type="EMBL" id="KAJ8791744.1"/>
    </source>
</evidence>
<accession>A0AB34HJS4</accession>
<organism evidence="2 3">
    <name type="scientific">Eschrichtius robustus</name>
    <name type="common">California gray whale</name>
    <name type="synonym">Eschrichtius gibbosus</name>
    <dbReference type="NCBI Taxonomy" id="9764"/>
    <lineage>
        <taxon>Eukaryota</taxon>
        <taxon>Metazoa</taxon>
        <taxon>Chordata</taxon>
        <taxon>Craniata</taxon>
        <taxon>Vertebrata</taxon>
        <taxon>Euteleostomi</taxon>
        <taxon>Mammalia</taxon>
        <taxon>Eutheria</taxon>
        <taxon>Laurasiatheria</taxon>
        <taxon>Artiodactyla</taxon>
        <taxon>Whippomorpha</taxon>
        <taxon>Cetacea</taxon>
        <taxon>Mysticeti</taxon>
        <taxon>Eschrichtiidae</taxon>
        <taxon>Eschrichtius</taxon>
    </lineage>
</organism>
<reference evidence="2 3" key="1">
    <citation type="submission" date="2022-11" db="EMBL/GenBank/DDBJ databases">
        <title>Whole genome sequence of Eschrichtius robustus ER-17-0199.</title>
        <authorList>
            <person name="Bruniche-Olsen A."/>
            <person name="Black A.N."/>
            <person name="Fields C.J."/>
            <person name="Walden K."/>
            <person name="Dewoody J.A."/>
        </authorList>
    </citation>
    <scope>NUCLEOTIDE SEQUENCE [LARGE SCALE GENOMIC DNA]</scope>
    <source>
        <strain evidence="2">ER-17-0199</strain>
        <tissue evidence="2">Blubber</tissue>
    </source>
</reference>
<feature type="compositionally biased region" description="Basic and acidic residues" evidence="1">
    <location>
        <begin position="152"/>
        <end position="161"/>
    </location>
</feature>
<proteinExistence type="predicted"/>
<dbReference type="AlphaFoldDB" id="A0AB34HJS4"/>
<sequence>MQLCPLPSRFLTRELRPRRSHDSAPLRRPSLHGVAFLFRPRPLPEGFKCAVCTSLSSDLIFVSAQNGALQPTGDPAAGESELRTLWVHGGGVPPPVLAAVGEARRGGPDLRPAFRVPVPAAGPAPEVKASPAQSALPALSPPRCKRGSQKRRPGEEWRHLF</sequence>
<dbReference type="EMBL" id="JAIQCJ010001201">
    <property type="protein sequence ID" value="KAJ8791744.1"/>
    <property type="molecule type" value="Genomic_DNA"/>
</dbReference>
<gene>
    <name evidence="2" type="ORF">J1605_020466</name>
</gene>
<feature type="region of interest" description="Disordered" evidence="1">
    <location>
        <begin position="117"/>
        <end position="161"/>
    </location>
</feature>
<name>A0AB34HJS4_ESCRO</name>
<evidence type="ECO:0000313" key="3">
    <source>
        <dbReference type="Proteomes" id="UP001159641"/>
    </source>
</evidence>
<dbReference type="Proteomes" id="UP001159641">
    <property type="component" value="Unassembled WGS sequence"/>
</dbReference>